<protein>
    <submittedName>
        <fullName evidence="2">Uncharacterized protein</fullName>
    </submittedName>
</protein>
<keyword evidence="1" id="KW-0732">Signal</keyword>
<gene>
    <name evidence="2" type="ORF">Pan189_42980</name>
</gene>
<proteinExistence type="predicted"/>
<organism evidence="2 3">
    <name type="scientific">Stratiformator vulcanicus</name>
    <dbReference type="NCBI Taxonomy" id="2527980"/>
    <lineage>
        <taxon>Bacteria</taxon>
        <taxon>Pseudomonadati</taxon>
        <taxon>Planctomycetota</taxon>
        <taxon>Planctomycetia</taxon>
        <taxon>Planctomycetales</taxon>
        <taxon>Planctomycetaceae</taxon>
        <taxon>Stratiformator</taxon>
    </lineage>
</organism>
<name>A0A517R7M5_9PLAN</name>
<accession>A0A517R7M5</accession>
<dbReference type="EMBL" id="CP036268">
    <property type="protein sequence ID" value="QDT39886.1"/>
    <property type="molecule type" value="Genomic_DNA"/>
</dbReference>
<feature type="chain" id="PRO_5021764856" evidence="1">
    <location>
        <begin position="29"/>
        <end position="161"/>
    </location>
</feature>
<evidence type="ECO:0000313" key="2">
    <source>
        <dbReference type="EMBL" id="QDT39886.1"/>
    </source>
</evidence>
<dbReference type="Proteomes" id="UP000317318">
    <property type="component" value="Chromosome"/>
</dbReference>
<dbReference type="RefSeq" id="WP_145365994.1">
    <property type="nucleotide sequence ID" value="NZ_CP036268.1"/>
</dbReference>
<dbReference type="KEGG" id="svp:Pan189_42980"/>
<dbReference type="AlphaFoldDB" id="A0A517R7M5"/>
<keyword evidence="3" id="KW-1185">Reference proteome</keyword>
<sequence length="161" mass="18434" precursor="true">MTLAARLVGLSCLSLAMLAVFVAMPREAFSEDKVAMYKIDFDDLDGETKLDDGDIIKVTVSERPEALGRAENICYVELRTQKKMWWKGIVMHPKGKDYVKVVEVTDSTQLSQNEVFDTDFDKRFTLSKAKGLGVHTNVYEITDFKDHLEPNKIYRFTWISD</sequence>
<reference evidence="2 3" key="1">
    <citation type="submission" date="2019-02" db="EMBL/GenBank/DDBJ databases">
        <title>Deep-cultivation of Planctomycetes and their phenomic and genomic characterization uncovers novel biology.</title>
        <authorList>
            <person name="Wiegand S."/>
            <person name="Jogler M."/>
            <person name="Boedeker C."/>
            <person name="Pinto D."/>
            <person name="Vollmers J."/>
            <person name="Rivas-Marin E."/>
            <person name="Kohn T."/>
            <person name="Peeters S.H."/>
            <person name="Heuer A."/>
            <person name="Rast P."/>
            <person name="Oberbeckmann S."/>
            <person name="Bunk B."/>
            <person name="Jeske O."/>
            <person name="Meyerdierks A."/>
            <person name="Storesund J.E."/>
            <person name="Kallscheuer N."/>
            <person name="Luecker S."/>
            <person name="Lage O.M."/>
            <person name="Pohl T."/>
            <person name="Merkel B.J."/>
            <person name="Hornburger P."/>
            <person name="Mueller R.-W."/>
            <person name="Bruemmer F."/>
            <person name="Labrenz M."/>
            <person name="Spormann A.M."/>
            <person name="Op den Camp H."/>
            <person name="Overmann J."/>
            <person name="Amann R."/>
            <person name="Jetten M.S.M."/>
            <person name="Mascher T."/>
            <person name="Medema M.H."/>
            <person name="Devos D.P."/>
            <person name="Kaster A.-K."/>
            <person name="Ovreas L."/>
            <person name="Rohde M."/>
            <person name="Galperin M.Y."/>
            <person name="Jogler C."/>
        </authorList>
    </citation>
    <scope>NUCLEOTIDE SEQUENCE [LARGE SCALE GENOMIC DNA]</scope>
    <source>
        <strain evidence="2 3">Pan189</strain>
    </source>
</reference>
<feature type="signal peptide" evidence="1">
    <location>
        <begin position="1"/>
        <end position="28"/>
    </location>
</feature>
<evidence type="ECO:0000313" key="3">
    <source>
        <dbReference type="Proteomes" id="UP000317318"/>
    </source>
</evidence>
<evidence type="ECO:0000256" key="1">
    <source>
        <dbReference type="SAM" id="SignalP"/>
    </source>
</evidence>